<dbReference type="Gene3D" id="2.60.40.2610">
    <property type="entry name" value="Outer membrane usher protein FimD, plug domain"/>
    <property type="match status" value="1"/>
</dbReference>
<feature type="domain" description="PapC-like C-terminal" evidence="12">
    <location>
        <begin position="761"/>
        <end position="821"/>
    </location>
</feature>
<keyword evidence="8 10" id="KW-0472">Membrane</keyword>
<dbReference type="PROSITE" id="PS01151">
    <property type="entry name" value="FIMBRIAL_USHER"/>
    <property type="match status" value="1"/>
</dbReference>
<dbReference type="Pfam" id="PF13953">
    <property type="entry name" value="PapC_C"/>
    <property type="match status" value="1"/>
</dbReference>
<keyword evidence="3 10" id="KW-0813">Transport</keyword>
<dbReference type="InterPro" id="IPR000015">
    <property type="entry name" value="Fimb_usher"/>
</dbReference>
<dbReference type="PATRIC" id="fig|1354255.3.peg.1330"/>
<dbReference type="PANTHER" id="PTHR30451">
    <property type="entry name" value="OUTER MEMBRANE USHER PROTEIN"/>
    <property type="match status" value="1"/>
</dbReference>
<evidence type="ECO:0000256" key="7">
    <source>
        <dbReference type="ARBA" id="ARBA00022729"/>
    </source>
</evidence>
<dbReference type="PANTHER" id="PTHR30451:SF21">
    <property type="entry name" value="FIMBRIAL USHER DOMAIN-CONTAINING PROTEIN YDET-RELATED"/>
    <property type="match status" value="1"/>
</dbReference>
<keyword evidence="4" id="KW-1134">Transmembrane beta strand</keyword>
<keyword evidence="7 11" id="KW-0732">Signal</keyword>
<dbReference type="InterPro" id="IPR025885">
    <property type="entry name" value="PapC_N"/>
</dbReference>
<dbReference type="InterPro" id="IPR037224">
    <property type="entry name" value="PapC_N_sf"/>
</dbReference>
<comment type="subcellular location">
    <subcellularLocation>
        <location evidence="1 10">Cell outer membrane</location>
        <topology evidence="1 10">Multi-pass membrane protein</topology>
    </subcellularLocation>
</comment>
<dbReference type="InterPro" id="IPR018030">
    <property type="entry name" value="Fimbrial_membr_usher_CS"/>
</dbReference>
<evidence type="ECO:0000256" key="9">
    <source>
        <dbReference type="ARBA" id="ARBA00023237"/>
    </source>
</evidence>
<dbReference type="GO" id="GO:0009279">
    <property type="term" value="C:cell outer membrane"/>
    <property type="evidence" value="ECO:0007669"/>
    <property type="project" value="UniProtKB-SubCell"/>
</dbReference>
<comment type="similarity">
    <text evidence="2 10">Belongs to the fimbrial export usher family.</text>
</comment>
<dbReference type="EMBL" id="LXEO01000015">
    <property type="protein sequence ID" value="OAT19397.1"/>
    <property type="molecule type" value="Genomic_DNA"/>
</dbReference>
<dbReference type="Gene3D" id="2.60.40.2070">
    <property type="match status" value="1"/>
</dbReference>
<keyword evidence="6 10" id="KW-0812">Transmembrane</keyword>
<dbReference type="FunFam" id="2.60.40.3110:FF:000001">
    <property type="entry name" value="Putative fimbrial outer membrane usher"/>
    <property type="match status" value="1"/>
</dbReference>
<reference evidence="14 15" key="1">
    <citation type="submission" date="2016-04" db="EMBL/GenBank/DDBJ databases">
        <title>ATOL: Assembling a taxonomically balanced genome-scale reconstruction of the evolutionary history of the Enterobacteriaceae.</title>
        <authorList>
            <person name="Plunkett G.III."/>
            <person name="Neeno-Eckwall E.C."/>
            <person name="Glasner J.D."/>
            <person name="Perna N.T."/>
        </authorList>
    </citation>
    <scope>NUCLEOTIDE SEQUENCE [LARGE SCALE GENOMIC DNA]</scope>
    <source>
        <strain evidence="14 15">ATCC 51607</strain>
    </source>
</reference>
<dbReference type="Proteomes" id="UP000078286">
    <property type="component" value="Unassembled WGS sequence"/>
</dbReference>
<evidence type="ECO:0000256" key="11">
    <source>
        <dbReference type="SAM" id="SignalP"/>
    </source>
</evidence>
<gene>
    <name evidence="14" type="ORF">M979_1288</name>
</gene>
<proteinExistence type="inferred from homology"/>
<feature type="signal peptide" evidence="11">
    <location>
        <begin position="1"/>
        <end position="24"/>
    </location>
</feature>
<organism evidence="14 15">
    <name type="scientific">Buttiauxella noackiae ATCC 51607</name>
    <dbReference type="NCBI Taxonomy" id="1354255"/>
    <lineage>
        <taxon>Bacteria</taxon>
        <taxon>Pseudomonadati</taxon>
        <taxon>Pseudomonadota</taxon>
        <taxon>Gammaproteobacteria</taxon>
        <taxon>Enterobacterales</taxon>
        <taxon>Enterobacteriaceae</taxon>
        <taxon>Buttiauxella</taxon>
    </lineage>
</organism>
<evidence type="ECO:0000313" key="15">
    <source>
        <dbReference type="Proteomes" id="UP000078286"/>
    </source>
</evidence>
<evidence type="ECO:0000259" key="13">
    <source>
        <dbReference type="Pfam" id="PF13954"/>
    </source>
</evidence>
<dbReference type="InterPro" id="IPR042186">
    <property type="entry name" value="FimD_plug_dom"/>
</dbReference>
<dbReference type="InterPro" id="IPR043142">
    <property type="entry name" value="PapC-like_C_sf"/>
</dbReference>
<feature type="domain" description="PapC N-terminal" evidence="13">
    <location>
        <begin position="28"/>
        <end position="163"/>
    </location>
</feature>
<keyword evidence="5 10" id="KW-1029">Fimbrium biogenesis</keyword>
<dbReference type="AlphaFoldDB" id="A0A1B7HUP5"/>
<dbReference type="SUPFAM" id="SSF141729">
    <property type="entry name" value="FimD N-terminal domain-like"/>
    <property type="match status" value="1"/>
</dbReference>
<comment type="caution">
    <text evidence="14">The sequence shown here is derived from an EMBL/GenBank/DDBJ whole genome shotgun (WGS) entry which is preliminary data.</text>
</comment>
<evidence type="ECO:0000256" key="6">
    <source>
        <dbReference type="ARBA" id="ARBA00022692"/>
    </source>
</evidence>
<evidence type="ECO:0000256" key="4">
    <source>
        <dbReference type="ARBA" id="ARBA00022452"/>
    </source>
</evidence>
<dbReference type="InterPro" id="IPR025949">
    <property type="entry name" value="PapC-like_C"/>
</dbReference>
<keyword evidence="9 10" id="KW-0998">Cell outer membrane</keyword>
<evidence type="ECO:0000256" key="5">
    <source>
        <dbReference type="ARBA" id="ARBA00022558"/>
    </source>
</evidence>
<sequence length="845" mass="93119">MMKAAHAGYYFCALFISASCDTMAAEKYNTLFLHGIDAKSLADFISHDDEVLPGVYPVAIYVNDVQVDSQNVEFSRSPDDDKLQPCLTAKQYQQYGIKLPESSLPCYSLRKNVSGAQEALDIFRHRLDITIPQIYTHPVPQGYISPARYDDGINAAFVNYNFTADNNRSDISDQTYQYLSLNSGINVGAWRFRNNSYWNKSSNGTARWKNVSSWVETNIVPWQSHLLIGQASTPGEIFNSVPFRGVQLNSDNSMLPDSQNGYAPTIRGIANSNARVEVRQNTYLIYSTNVSPGPFEINDIYSVNRSGDFYVTIIEADGTKSTFTVAYTALPNLVRRGLWNYQLAAGKYYNANNAYAPAFIQSTVSHGLNDTFTLYGGVLNAENYTASALGVGTNLGAIGAFSADLTWADTALASGERKQGSSVRFLYAKSFRGSGTDFQIAGYRYSTSGYYDFSEAIAEHQRWDNGSYKNYYWEEQDPNDPEWVVRKPETFYTPSFNTKKERFDFSASQHLGEQTSFYLNFSQQNYWQNTDHDMSVQGGISSNIGRASYSIYYQNSRNHYSTHDDSVNFRISIPFYFKNQNNMTAYFSVNNSQSSGASATAGVNGTLLDDGRMSYAVETTYDRSSKSTNSASVGYQGQFANAYAGYSYNNSSQQTSLNLSGGLIAHQGGVTLSQPLGETFSLIEAKNAAGVSIENQPGVAIDRFGYAVLPHTIPWRVNTVALNTEDFGSRIDVPAAVADTVPTRGAITRITFETYKGESVLIHSKLADNSVPPLGATVFAADGRNSGLTGPDGDIFISGVSGGDKLQVKWGDAPEEQCQLTLPELNEDASLAVSGYRELTLPCRQ</sequence>
<evidence type="ECO:0000256" key="8">
    <source>
        <dbReference type="ARBA" id="ARBA00023136"/>
    </source>
</evidence>
<accession>A0A1B7HUP5</accession>
<evidence type="ECO:0000259" key="12">
    <source>
        <dbReference type="Pfam" id="PF13953"/>
    </source>
</evidence>
<dbReference type="GO" id="GO:0015473">
    <property type="term" value="F:fimbrial usher porin activity"/>
    <property type="evidence" value="ECO:0007669"/>
    <property type="project" value="InterPro"/>
</dbReference>
<dbReference type="PROSITE" id="PS51257">
    <property type="entry name" value="PROKAR_LIPOPROTEIN"/>
    <property type="match status" value="1"/>
</dbReference>
<dbReference type="Pfam" id="PF00577">
    <property type="entry name" value="Usher"/>
    <property type="match status" value="1"/>
</dbReference>
<evidence type="ECO:0000256" key="1">
    <source>
        <dbReference type="ARBA" id="ARBA00004571"/>
    </source>
</evidence>
<protein>
    <submittedName>
        <fullName evidence="14">FimD family fimbriae anchoring protein</fullName>
    </submittedName>
</protein>
<dbReference type="Pfam" id="PF13954">
    <property type="entry name" value="PapC_N"/>
    <property type="match status" value="1"/>
</dbReference>
<keyword evidence="15" id="KW-1185">Reference proteome</keyword>
<dbReference type="Gene3D" id="3.10.20.410">
    <property type="match status" value="1"/>
</dbReference>
<evidence type="ECO:0000313" key="14">
    <source>
        <dbReference type="EMBL" id="OAT19397.1"/>
    </source>
</evidence>
<evidence type="ECO:0000256" key="10">
    <source>
        <dbReference type="RuleBase" id="RU003884"/>
    </source>
</evidence>
<evidence type="ECO:0000256" key="2">
    <source>
        <dbReference type="ARBA" id="ARBA00008064"/>
    </source>
</evidence>
<dbReference type="Gene3D" id="2.60.40.3110">
    <property type="match status" value="1"/>
</dbReference>
<feature type="chain" id="PRO_5008593320" evidence="11">
    <location>
        <begin position="25"/>
        <end position="845"/>
    </location>
</feature>
<dbReference type="GO" id="GO:0009297">
    <property type="term" value="P:pilus assembly"/>
    <property type="evidence" value="ECO:0007669"/>
    <property type="project" value="InterPro"/>
</dbReference>
<evidence type="ECO:0000256" key="3">
    <source>
        <dbReference type="ARBA" id="ARBA00022448"/>
    </source>
</evidence>
<name>A0A1B7HUP5_9ENTR</name>